<dbReference type="EMBL" id="QWIN01000503">
    <property type="protein sequence ID" value="RMY50716.1"/>
    <property type="molecule type" value="Genomic_DNA"/>
</dbReference>
<name>A0A3M7EIW0_HORWE</name>
<evidence type="ECO:0000313" key="4">
    <source>
        <dbReference type="Proteomes" id="UP000269276"/>
    </source>
</evidence>
<feature type="region of interest" description="Disordered" evidence="1">
    <location>
        <begin position="228"/>
        <end position="247"/>
    </location>
</feature>
<feature type="compositionally biased region" description="Polar residues" evidence="1">
    <location>
        <begin position="211"/>
        <end position="220"/>
    </location>
</feature>
<evidence type="ECO:0000313" key="5">
    <source>
        <dbReference type="Proteomes" id="UP000270230"/>
    </source>
</evidence>
<dbReference type="EMBL" id="QWIP01000037">
    <property type="protein sequence ID" value="RMY76538.1"/>
    <property type="molecule type" value="Genomic_DNA"/>
</dbReference>
<organism evidence="3 4">
    <name type="scientific">Hortaea werneckii</name>
    <name type="common">Black yeast</name>
    <name type="synonym">Cladosporium werneckii</name>
    <dbReference type="NCBI Taxonomy" id="91943"/>
    <lineage>
        <taxon>Eukaryota</taxon>
        <taxon>Fungi</taxon>
        <taxon>Dikarya</taxon>
        <taxon>Ascomycota</taxon>
        <taxon>Pezizomycotina</taxon>
        <taxon>Dothideomycetes</taxon>
        <taxon>Dothideomycetidae</taxon>
        <taxon>Mycosphaerellales</taxon>
        <taxon>Teratosphaeriaceae</taxon>
        <taxon>Hortaea</taxon>
    </lineage>
</organism>
<feature type="compositionally biased region" description="Basic and acidic residues" evidence="1">
    <location>
        <begin position="74"/>
        <end position="86"/>
    </location>
</feature>
<evidence type="ECO:0000313" key="2">
    <source>
        <dbReference type="EMBL" id="RMY50716.1"/>
    </source>
</evidence>
<evidence type="ECO:0000313" key="3">
    <source>
        <dbReference type="EMBL" id="RMY76538.1"/>
    </source>
</evidence>
<dbReference type="AlphaFoldDB" id="A0A3M7EIW0"/>
<protein>
    <submittedName>
        <fullName evidence="3">Uncharacterized protein</fullName>
    </submittedName>
</protein>
<feature type="compositionally biased region" description="Basic and acidic residues" evidence="1">
    <location>
        <begin position="752"/>
        <end position="770"/>
    </location>
</feature>
<feature type="compositionally biased region" description="Polar residues" evidence="1">
    <location>
        <begin position="112"/>
        <end position="136"/>
    </location>
</feature>
<feature type="region of interest" description="Disordered" evidence="1">
    <location>
        <begin position="629"/>
        <end position="685"/>
    </location>
</feature>
<feature type="compositionally biased region" description="Low complexity" evidence="1">
    <location>
        <begin position="812"/>
        <end position="827"/>
    </location>
</feature>
<accession>A0A3M7EIW0</accession>
<feature type="compositionally biased region" description="Low complexity" evidence="1">
    <location>
        <begin position="561"/>
        <end position="573"/>
    </location>
</feature>
<dbReference type="VEuPathDB" id="FungiDB:BTJ68_04764"/>
<feature type="region of interest" description="Disordered" evidence="1">
    <location>
        <begin position="27"/>
        <end position="223"/>
    </location>
</feature>
<reference evidence="4 5" key="1">
    <citation type="journal article" date="2018" name="BMC Genomics">
        <title>Genomic evidence for intraspecific hybridization in a clonal and extremely halotolerant yeast.</title>
        <authorList>
            <person name="Gostincar C."/>
            <person name="Stajich J.E."/>
            <person name="Zupancic J."/>
            <person name="Zalar P."/>
            <person name="Gunde-Cimerman N."/>
        </authorList>
    </citation>
    <scope>NUCLEOTIDE SEQUENCE [LARGE SCALE GENOMIC DNA]</scope>
    <source>
        <strain evidence="2 5">EXF-151</strain>
        <strain evidence="3 4">EXF-2682</strain>
    </source>
</reference>
<sequence length="967" mass="104570">METVEVERYANPAPRMTAYEFLAQEKPEKPLPALPSPTLTNPDMVLPSEHDLPALSSPARSAKSVRRPPSPSYLREKTSGDVREGTEGGAVAPPKREKRGLMSRKMMLLRSKTASNTNLKGEPQSTIPRSVPTPTSDKPLPDPGPTLASSPTLMDVGNLAPPTPGPEQSEDKRLSASASSFNSEDMAGIPSFLSRYDTNDGATTDEDLTDTDSPTAQSKLGYSVRIEGGLEAERRQQEEEEQNSAMLSKRAEQILANAKKRLNLMEGNLRGARDLVAPLTAANLKRATSLGSAQQSPYNPSTRDRFASTMYSQDQGSPRRSSRILHAQASSPTIGRDYQGHARGFSETQIPERPHTALGRSNGPLRKGRIPVKANDGSWAQSLRSSRSYDSLGAQNGAVRPASQDAHPLHVRGSPDPALAPLPEDEDTTQQESYPSGRKSEISVETDKQDALGIYRPASRTEDLREQMSSLKGRISSLRDRAREDSLKRQSLQSIRAPTPLNNAVSEPPEFYYGQAQSYSGPLPGSNSGVGKISPKDSPISPQFSKRSWEQKVPTPPGRNAFAQQAAIQGQQQRSLSPEKRGVASNLRQLASDRGTVPETTHRRTPSGTAIVASAANRYSHHEAYKHHLPAPTASDNDISPFPTNEPPTPDYDNPVSPPSTDIDGASVYDDAPTEQPPVVAHEDRDDAFDYEHFFLHSAMGTYGRRGLHGRQHSSSSSDDRDSVSSASTAKPGPEEHFNPESGIFPPPTPETPERLREIERNLQHKRTESSDSVSTVDSFATAAEASSPPLPTLSREVSNMGWPIPPSDNFSRPSSRPSSRPGSRPGTANKRAPEKQTKDNDSERADSGVGLPRRSGSGRSVKKIAGGLAAMPPRSSAHAATSTTTPPISPHQMTLHDPATVAVNALLNPDGKPLGLKDKAVLFGLVESLRRVCGGLQHEEEEGQDESRVLRRRLDEAKKVLDGGSL</sequence>
<feature type="region of interest" description="Disordered" evidence="1">
    <location>
        <begin position="288"/>
        <end position="324"/>
    </location>
</feature>
<feature type="compositionally biased region" description="Polar residues" evidence="1">
    <location>
        <begin position="489"/>
        <end position="505"/>
    </location>
</feature>
<dbReference type="Proteomes" id="UP000270230">
    <property type="component" value="Unassembled WGS sequence"/>
</dbReference>
<feature type="compositionally biased region" description="Polar residues" evidence="1">
    <location>
        <begin position="378"/>
        <end position="389"/>
    </location>
</feature>
<gene>
    <name evidence="3" type="ORF">D0863_01870</name>
    <name evidence="2" type="ORF">D0865_06741</name>
</gene>
<feature type="compositionally biased region" description="Basic and acidic residues" evidence="1">
    <location>
        <begin position="477"/>
        <end position="488"/>
    </location>
</feature>
<feature type="compositionally biased region" description="Basic and acidic residues" evidence="1">
    <location>
        <begin position="438"/>
        <end position="450"/>
    </location>
</feature>
<dbReference type="Proteomes" id="UP000269276">
    <property type="component" value="Unassembled WGS sequence"/>
</dbReference>
<feature type="region of interest" description="Disordered" evidence="1">
    <location>
        <begin position="346"/>
        <end position="608"/>
    </location>
</feature>
<dbReference type="OrthoDB" id="3438840at2759"/>
<feature type="compositionally biased region" description="Polar residues" evidence="1">
    <location>
        <begin position="309"/>
        <end position="319"/>
    </location>
</feature>
<feature type="compositionally biased region" description="Basic and acidic residues" evidence="1">
    <location>
        <begin position="832"/>
        <end position="847"/>
    </location>
</feature>
<feature type="region of interest" description="Disordered" evidence="1">
    <location>
        <begin position="706"/>
        <end position="895"/>
    </location>
</feature>
<comment type="caution">
    <text evidence="3">The sequence shown here is derived from an EMBL/GenBank/DDBJ whole genome shotgun (WGS) entry which is preliminary data.</text>
</comment>
<proteinExistence type="predicted"/>
<feature type="compositionally biased region" description="Low complexity" evidence="1">
    <location>
        <begin position="873"/>
        <end position="887"/>
    </location>
</feature>
<feature type="compositionally biased region" description="Polar residues" evidence="1">
    <location>
        <begin position="289"/>
        <end position="301"/>
    </location>
</feature>
<feature type="compositionally biased region" description="Polar residues" evidence="1">
    <location>
        <begin position="515"/>
        <end position="529"/>
    </location>
</feature>
<evidence type="ECO:0000256" key="1">
    <source>
        <dbReference type="SAM" id="MobiDB-lite"/>
    </source>
</evidence>